<dbReference type="InterPro" id="IPR013328">
    <property type="entry name" value="6PGD_dom2"/>
</dbReference>
<evidence type="ECO:0000256" key="6">
    <source>
        <dbReference type="ARBA" id="ARBA00018193"/>
    </source>
</evidence>
<dbReference type="GO" id="GO:0004616">
    <property type="term" value="F:phosphogluconate dehydrogenase (decarboxylating) activity"/>
    <property type="evidence" value="ECO:0007669"/>
    <property type="project" value="UniProtKB-EC"/>
</dbReference>
<comment type="catalytic activity">
    <reaction evidence="11 12 15">
        <text>6-phospho-D-gluconate + NADP(+) = D-ribulose 5-phosphate + CO2 + NADPH</text>
        <dbReference type="Rhea" id="RHEA:10116"/>
        <dbReference type="ChEBI" id="CHEBI:16526"/>
        <dbReference type="ChEBI" id="CHEBI:57783"/>
        <dbReference type="ChEBI" id="CHEBI:58121"/>
        <dbReference type="ChEBI" id="CHEBI:58349"/>
        <dbReference type="ChEBI" id="CHEBI:58759"/>
        <dbReference type="EC" id="1.1.1.44"/>
    </reaction>
</comment>
<evidence type="ECO:0000256" key="10">
    <source>
        <dbReference type="ARBA" id="ARBA00023126"/>
    </source>
</evidence>
<accession>A0A0P1IGJ8</accession>
<keyword evidence="9 15" id="KW-0311">Gluconate utilization</keyword>
<dbReference type="Gene3D" id="3.40.50.720">
    <property type="entry name" value="NAD(P)-binding Rossmann-like Domain"/>
    <property type="match status" value="1"/>
</dbReference>
<feature type="binding site" description="in other chain" evidence="14">
    <location>
        <begin position="187"/>
        <end position="188"/>
    </location>
    <ligand>
        <name>substrate</name>
        <note>ligand shared between dimeric partners</note>
    </ligand>
</feature>
<evidence type="ECO:0000256" key="8">
    <source>
        <dbReference type="ARBA" id="ARBA00023002"/>
    </source>
</evidence>
<feature type="binding site" description="in other chain" evidence="14">
    <location>
        <begin position="130"/>
        <end position="132"/>
    </location>
    <ligand>
        <name>substrate</name>
        <note>ligand shared between dimeric partners</note>
    </ligand>
</feature>
<dbReference type="PANTHER" id="PTHR11811">
    <property type="entry name" value="6-PHOSPHOGLUCONATE DEHYDROGENASE"/>
    <property type="match status" value="1"/>
</dbReference>
<evidence type="ECO:0000256" key="4">
    <source>
        <dbReference type="ARBA" id="ARBA00011738"/>
    </source>
</evidence>
<evidence type="ECO:0000256" key="3">
    <source>
        <dbReference type="ARBA" id="ARBA00008419"/>
    </source>
</evidence>
<evidence type="ECO:0000256" key="2">
    <source>
        <dbReference type="ARBA" id="ARBA00004874"/>
    </source>
</evidence>
<dbReference type="InterPro" id="IPR006114">
    <property type="entry name" value="6PGDH_C"/>
</dbReference>
<feature type="active site" description="Proton donor" evidence="13">
    <location>
        <position position="191"/>
    </location>
</feature>
<dbReference type="GeneID" id="83881210"/>
<keyword evidence="7 12" id="KW-0521">NADP</keyword>
<name>A0A0P1IGJ8_9RHOB</name>
<dbReference type="Pfam" id="PF00393">
    <property type="entry name" value="6PGD"/>
    <property type="match status" value="1"/>
</dbReference>
<dbReference type="GO" id="GO:0050661">
    <property type="term" value="F:NADP binding"/>
    <property type="evidence" value="ECO:0007669"/>
    <property type="project" value="InterPro"/>
</dbReference>
<protein>
    <recommendedName>
        <fullName evidence="6 12">6-phosphogluconate dehydrogenase, decarboxylating</fullName>
        <ecNumber evidence="5 12">1.1.1.44</ecNumber>
    </recommendedName>
</protein>
<dbReference type="Pfam" id="PF03446">
    <property type="entry name" value="NAD_binding_2"/>
    <property type="match status" value="1"/>
</dbReference>
<evidence type="ECO:0000256" key="14">
    <source>
        <dbReference type="PIRSR" id="PIRSR000109-2"/>
    </source>
</evidence>
<dbReference type="PROSITE" id="PS00461">
    <property type="entry name" value="6PGD"/>
    <property type="match status" value="1"/>
</dbReference>
<dbReference type="PIRSF" id="PIRSF000109">
    <property type="entry name" value="6PGD"/>
    <property type="match status" value="1"/>
</dbReference>
<feature type="binding site" evidence="14">
    <location>
        <position position="443"/>
    </location>
    <ligand>
        <name>substrate</name>
        <note>ligand shared between dimeric partners</note>
    </ligand>
</feature>
<feature type="binding site" description="in other chain" evidence="14">
    <location>
        <position position="104"/>
    </location>
    <ligand>
        <name>substrate</name>
        <note>ligand shared between dimeric partners</note>
    </ligand>
</feature>
<organism evidence="17 18">
    <name type="scientific">Shimia thalassica</name>
    <dbReference type="NCBI Taxonomy" id="1715693"/>
    <lineage>
        <taxon>Bacteria</taxon>
        <taxon>Pseudomonadati</taxon>
        <taxon>Pseudomonadota</taxon>
        <taxon>Alphaproteobacteria</taxon>
        <taxon>Rhodobacterales</taxon>
        <taxon>Roseobacteraceae</taxon>
    </lineage>
</organism>
<keyword evidence="10 12" id="KW-0570">Pentose shunt</keyword>
<comment type="subunit">
    <text evidence="4 12">Homodimer.</text>
</comment>
<dbReference type="EMBL" id="CYTW01000002">
    <property type="protein sequence ID" value="CUJ99248.1"/>
    <property type="molecule type" value="Genomic_DNA"/>
</dbReference>
<dbReference type="GO" id="GO:0006098">
    <property type="term" value="P:pentose-phosphate shunt"/>
    <property type="evidence" value="ECO:0007669"/>
    <property type="project" value="UniProtKB-UniPathway"/>
</dbReference>
<dbReference type="InterPro" id="IPR008927">
    <property type="entry name" value="6-PGluconate_DH-like_C_sf"/>
</dbReference>
<feature type="binding site" description="in other chain" evidence="14">
    <location>
        <position position="192"/>
    </location>
    <ligand>
        <name>substrate</name>
        <note>ligand shared between dimeric partners</note>
    </ligand>
</feature>
<dbReference type="UniPathway" id="UPA00115">
    <property type="reaction ID" value="UER00410"/>
</dbReference>
<dbReference type="RefSeq" id="WP_058311372.1">
    <property type="nucleotide sequence ID" value="NZ_CYTW01000002.1"/>
</dbReference>
<dbReference type="Gene3D" id="1.10.1040.10">
    <property type="entry name" value="N-(1-d-carboxylethyl)-l-norvaline Dehydrogenase, domain 2"/>
    <property type="match status" value="1"/>
</dbReference>
<dbReference type="EC" id="1.1.1.44" evidence="5 12"/>
<dbReference type="InterPro" id="IPR006183">
    <property type="entry name" value="Pgluconate_DH"/>
</dbReference>
<evidence type="ECO:0000256" key="9">
    <source>
        <dbReference type="ARBA" id="ARBA00023064"/>
    </source>
</evidence>
<evidence type="ECO:0000256" key="13">
    <source>
        <dbReference type="PIRSR" id="PIRSR000109-1"/>
    </source>
</evidence>
<evidence type="ECO:0000256" key="7">
    <source>
        <dbReference type="ARBA" id="ARBA00022857"/>
    </source>
</evidence>
<evidence type="ECO:0000259" key="16">
    <source>
        <dbReference type="SMART" id="SM01350"/>
    </source>
</evidence>
<comment type="pathway">
    <text evidence="2 12 15">Carbohydrate degradation; pentose phosphate pathway; D-ribulose 5-phosphate from D-glucose 6-phosphate (oxidative stage): step 3/3.</text>
</comment>
<comment type="similarity">
    <text evidence="3 12 15">Belongs to the 6-phosphogluconate dehydrogenase family.</text>
</comment>
<dbReference type="NCBIfam" id="NF006765">
    <property type="entry name" value="PRK09287.1"/>
    <property type="match status" value="1"/>
</dbReference>
<evidence type="ECO:0000256" key="5">
    <source>
        <dbReference type="ARBA" id="ARBA00013011"/>
    </source>
</evidence>
<dbReference type="SUPFAM" id="SSF48179">
    <property type="entry name" value="6-phosphogluconate dehydrogenase C-terminal domain-like"/>
    <property type="match status" value="1"/>
</dbReference>
<dbReference type="FunFam" id="1.10.1040.10:FF:000032">
    <property type="entry name" value="6-phosphogluconate dehydrogenase, decarboxylating"/>
    <property type="match status" value="1"/>
</dbReference>
<proteinExistence type="inferred from homology"/>
<feature type="domain" description="6-phosphogluconate dehydrogenase C-terminal" evidence="16">
    <location>
        <begin position="180"/>
        <end position="465"/>
    </location>
</feature>
<comment type="function">
    <text evidence="1 12">Catalyzes the oxidative decarboxylation of 6-phosphogluconate to ribulose 5-phosphate and CO(2), with concomitant reduction of NADP to NADPH.</text>
</comment>
<keyword evidence="8 12" id="KW-0560">Oxidoreductase</keyword>
<dbReference type="Gene3D" id="1.20.5.320">
    <property type="entry name" value="6-Phosphogluconate Dehydrogenase, domain 3"/>
    <property type="match status" value="1"/>
</dbReference>
<evidence type="ECO:0000256" key="12">
    <source>
        <dbReference type="PIRNR" id="PIRNR000109"/>
    </source>
</evidence>
<dbReference type="SUPFAM" id="SSF51735">
    <property type="entry name" value="NAD(P)-binding Rossmann-fold domains"/>
    <property type="match status" value="1"/>
</dbReference>
<evidence type="ECO:0000256" key="11">
    <source>
        <dbReference type="ARBA" id="ARBA00048640"/>
    </source>
</evidence>
<evidence type="ECO:0000313" key="17">
    <source>
        <dbReference type="EMBL" id="CUJ99248.1"/>
    </source>
</evidence>
<feature type="binding site" description="in other chain" evidence="14">
    <location>
        <position position="262"/>
    </location>
    <ligand>
        <name>substrate</name>
        <note>ligand shared between dimeric partners</note>
    </ligand>
</feature>
<evidence type="ECO:0000313" key="18">
    <source>
        <dbReference type="Proteomes" id="UP000051870"/>
    </source>
</evidence>
<dbReference type="InterPro" id="IPR006113">
    <property type="entry name" value="6PGDH_Gnd/GntZ"/>
</dbReference>
<dbReference type="InterPro" id="IPR036291">
    <property type="entry name" value="NAD(P)-bd_dom_sf"/>
</dbReference>
<feature type="binding site" evidence="14">
    <location>
        <position position="449"/>
    </location>
    <ligand>
        <name>substrate</name>
        <note>ligand shared between dimeric partners</note>
    </ligand>
</feature>
<dbReference type="NCBIfam" id="TIGR00873">
    <property type="entry name" value="gnd"/>
    <property type="match status" value="1"/>
</dbReference>
<dbReference type="InterPro" id="IPR006115">
    <property type="entry name" value="6PGDH_NADP-bd"/>
</dbReference>
<feature type="binding site" description="in other chain" evidence="14">
    <location>
        <position position="289"/>
    </location>
    <ligand>
        <name>substrate</name>
        <note>ligand shared between dimeric partners</note>
    </ligand>
</feature>
<reference evidence="18" key="1">
    <citation type="submission" date="2015-09" db="EMBL/GenBank/DDBJ databases">
        <authorList>
            <person name="Rodrigo-Torres Lidia"/>
            <person name="Arahal R.David."/>
        </authorList>
    </citation>
    <scope>NUCLEOTIDE SEQUENCE [LARGE SCALE GENOMIC DNA]</scope>
    <source>
        <strain evidence="18">CECT 7735</strain>
    </source>
</reference>
<dbReference type="SMART" id="SM01350">
    <property type="entry name" value="6PGD"/>
    <property type="match status" value="1"/>
</dbReference>
<gene>
    <name evidence="17" type="primary">gndA</name>
    <name evidence="17" type="ORF">PH7735_02182</name>
</gene>
<dbReference type="Proteomes" id="UP000051870">
    <property type="component" value="Unassembled WGS sequence"/>
</dbReference>
<feature type="active site" description="Proton acceptor" evidence="13">
    <location>
        <position position="184"/>
    </location>
</feature>
<dbReference type="GO" id="GO:0019521">
    <property type="term" value="P:D-gluconate metabolic process"/>
    <property type="evidence" value="ECO:0007669"/>
    <property type="project" value="UniProtKB-KW"/>
</dbReference>
<evidence type="ECO:0000256" key="15">
    <source>
        <dbReference type="RuleBase" id="RU000485"/>
    </source>
</evidence>
<dbReference type="AlphaFoldDB" id="A0A0P1IGJ8"/>
<keyword evidence="18" id="KW-1185">Reference proteome</keyword>
<dbReference type="InterPro" id="IPR006184">
    <property type="entry name" value="6PGdom_BS"/>
</dbReference>
<sequence length="471" mass="50380">MRQADIGVFGLGTMGSALALNFAEQGVRVAVGNRETEWVDAFLEEAGTLASHIVPTHSLESFVAELEVPRVVLFMIPSGAPVDHMIQAVLPLLSAGDTIVDAGNADFNDTRRRSAALAAQDINFVGMGVSGGEEGARNGPSMMVGGSDASWQRLQPMLDPVAAKFQDAPCVAHMGTDGAGHFVKTVHNGIEYADMQLIAEVYGLLRDGGGWESPRIAALFDRWNQGPLRSFLMEISAKVLLATDPKTGRPAVEVIVDKAGQKGTGRWTVIEALKLGQSASGIEAAVGARSWSSEKELRQRLSHALSGAETVALPTENELEQAFAAARLLAHIQGFSVLQAASDTFDWSLDLSRIAEIWRAGCIIRSALLDDLATALREIQFGASLLEITQFQKTLDATVPALRKVVVAGVQGGVPVPALAALLGWYDSMRQARGTTNLIQAQRDFFGHHGFERVDATGKHHGPWWDVSATS</sequence>
<dbReference type="PRINTS" id="PR00076">
    <property type="entry name" value="6PGDHDRGNASE"/>
</dbReference>
<dbReference type="STRING" id="1715693.PH7735_02182"/>
<evidence type="ECO:0000256" key="1">
    <source>
        <dbReference type="ARBA" id="ARBA00002526"/>
    </source>
</evidence>